<feature type="compositionally biased region" description="Basic and acidic residues" evidence="1">
    <location>
        <begin position="47"/>
        <end position="77"/>
    </location>
</feature>
<feature type="region of interest" description="Disordered" evidence="1">
    <location>
        <begin position="368"/>
        <end position="387"/>
    </location>
</feature>
<evidence type="ECO:0000259" key="3">
    <source>
        <dbReference type="Pfam" id="PF22910"/>
    </source>
</evidence>
<dbReference type="InterPro" id="IPR040244">
    <property type="entry name" value="EDR4-like"/>
</dbReference>
<feature type="compositionally biased region" description="Basic and acidic residues" evidence="1">
    <location>
        <begin position="368"/>
        <end position="377"/>
    </location>
</feature>
<dbReference type="RefSeq" id="XP_027104117.1">
    <property type="nucleotide sequence ID" value="XM_027248316.2"/>
</dbReference>
<dbReference type="OrthoDB" id="1930285at2759"/>
<accession>A0A6P6VQD9</accession>
<feature type="compositionally biased region" description="Polar residues" evidence="1">
    <location>
        <begin position="1038"/>
        <end position="1053"/>
    </location>
</feature>
<feature type="compositionally biased region" description="Basic and acidic residues" evidence="1">
    <location>
        <begin position="94"/>
        <end position="103"/>
    </location>
</feature>
<gene>
    <name evidence="5" type="primary">LOC113725257</name>
</gene>
<sequence length="1176" mass="131410">MTNQMTAKIRLVRCPGCRQLLQEPDIPVYKCGGCGAVLQAAKKFKTDTKDTRFSSDGTHVEGKRELDYAPDQKDISRLNHGATSSAGGSSPDTSNDRKEDHFSDCNAKQFGDKIFSHELPNSLHLTSRENGDLSTITGEQIEQAQCDRNAEQETHNADQDIHKYENQFGDSNGKQPGDKIFSREFPSSLRLTSQQNGDLSPSIGGQIRAPIEQAQCDHNAEQETHNADQDIHKYENQFGDSNGKQPGDKIFSHEFPSSPCLNSRENGDLSPSIGGQIREPIEQAQCDHNAVQETHNADHDTNKYENQFSDSNGKQPGDKIFSHGLPNSLCLTSRENGDLSPSTGEQIEQDQCDYDQDTHNADQDMHRYENQFGDSKRNRSRGRSSSDGFYSSLEFPCHETDDSSPEHQAIMASGLSNRTTDNRARMEQMAREDCNQEQDKDTNLLSKVSLLTEGKLDENDCSPKGNALEERDQSKCVMQHVDKECNFEGHSKEFPKNDSASLEISSSAVSVPEKISALIEANSEVQDNLGGHVLGSFDTEDLLDGKETDASDTDENPLDQTIPLYNVDSPGDQHLGASQRISQHASSEDVLDNLPLVNLSSELGRKNINLSKSPTKSYYGDDGSASSYDGFENRFPGRFSKPPKRKLKQNMNNSSRLQREFGPSANDVLSSNLGMQDQAILGPGSEVQNLARKSSILPEKNHSTMKYKIHQDGLHDPRSYRHSSGSRIREDNDEHVSKLPSIPRYPLNGHRKGNLSHHPFSVFQHQSDLCAANAPSYTEPDKLELLRMVHELKDELNRMHISNSRFPSSVIREDKYNPLFYNHRLAPLEGISADLQYSKYPGRFSQWKGLPQFHRVPRVAFSGDAADYRRQIECAYLHHHPHDWQCSVQLPSHSLGCNKVHCMSHGSTCYNGQCSTSSSPQHYNSSEFSVWDRQTKSDEQWHRDNETQKFHLRERYHLAKRHVRPVAGGTPIVACYHCSELLQLPADFLLSGRRRHKLRCNTCRKIMKFSLQSSTHLVPHIADAVAPPPSVVDDDSSGSIRQRNWASTSQSNDAPYAEPLSCTDDYGISFDRSFSTEGEPSLITPPIHPVERSCRTRDMSSGNSVVPLDDRKMKSTVGECQKLHTNSVESLEPVGPSLKRSKWRKSSSGIRQLPPSGGSPLHRLMGYSSPSAVMKV</sequence>
<dbReference type="PANTHER" id="PTHR31105">
    <property type="entry name" value="EXTRA-LARGE G-PROTEIN-LIKE"/>
    <property type="match status" value="1"/>
</dbReference>
<feature type="domain" description="Enhanced disease resistance 4-like N-terminal" evidence="3">
    <location>
        <begin position="8"/>
        <end position="40"/>
    </location>
</feature>
<feature type="domain" description="Probable zinc-ribbon" evidence="2">
    <location>
        <begin position="967"/>
        <end position="1011"/>
    </location>
</feature>
<feature type="compositionally biased region" description="Basic and acidic residues" evidence="1">
    <location>
        <begin position="1089"/>
        <end position="1098"/>
    </location>
</feature>
<dbReference type="GeneID" id="113725257"/>
<feature type="compositionally biased region" description="Polar residues" evidence="1">
    <location>
        <begin position="304"/>
        <end position="314"/>
    </location>
</feature>
<feature type="compositionally biased region" description="Polar residues" evidence="1">
    <location>
        <begin position="81"/>
        <end position="93"/>
    </location>
</feature>
<reference evidence="5" key="2">
    <citation type="submission" date="2025-08" db="UniProtKB">
        <authorList>
            <consortium name="RefSeq"/>
        </authorList>
    </citation>
    <scope>IDENTIFICATION</scope>
    <source>
        <tissue evidence="5">Leaves</tissue>
    </source>
</reference>
<proteinExistence type="predicted"/>
<feature type="region of interest" description="Disordered" evidence="1">
    <location>
        <begin position="301"/>
        <end position="326"/>
    </location>
</feature>
<dbReference type="Pfam" id="PF22910">
    <property type="entry name" value="EDR4-like_1st"/>
    <property type="match status" value="1"/>
</dbReference>
<dbReference type="Proteomes" id="UP001652660">
    <property type="component" value="Chromosome 2c"/>
</dbReference>
<feature type="compositionally biased region" description="Basic and acidic residues" evidence="1">
    <location>
        <begin position="727"/>
        <end position="737"/>
    </location>
</feature>
<dbReference type="Pfam" id="PF11331">
    <property type="entry name" value="Zn_ribbon_12"/>
    <property type="match status" value="1"/>
</dbReference>
<dbReference type="InterPro" id="IPR021480">
    <property type="entry name" value="Zinc_ribbon_12"/>
</dbReference>
<reference evidence="4" key="1">
    <citation type="journal article" date="2025" name="Foods">
        <title>Unveiling the Microbial Signatures of Arabica Coffee Cherries: Insights into Ripeness Specific Diversity, Functional Traits, and Implications for Quality and Safety.</title>
        <authorList>
            <consortium name="RefSeq"/>
            <person name="Tenea G.N."/>
            <person name="Cifuentes V."/>
            <person name="Reyes P."/>
            <person name="Cevallos-Vallejos M."/>
        </authorList>
    </citation>
    <scope>NUCLEOTIDE SEQUENCE [LARGE SCALE GENOMIC DNA]</scope>
</reference>
<dbReference type="GO" id="GO:1900150">
    <property type="term" value="P:regulation of defense response to fungus"/>
    <property type="evidence" value="ECO:0007669"/>
    <property type="project" value="InterPro"/>
</dbReference>
<feature type="region of interest" description="Disordered" evidence="1">
    <location>
        <begin position="1076"/>
        <end position="1109"/>
    </location>
</feature>
<evidence type="ECO:0000259" key="2">
    <source>
        <dbReference type="Pfam" id="PF11331"/>
    </source>
</evidence>
<protein>
    <submittedName>
        <fullName evidence="5">Uncharacterized protein isoform X1</fullName>
    </submittedName>
</protein>
<dbReference type="AlphaFoldDB" id="A0A6P6VQD9"/>
<evidence type="ECO:0000313" key="4">
    <source>
        <dbReference type="Proteomes" id="UP001652660"/>
    </source>
</evidence>
<keyword evidence="4" id="KW-1185">Reference proteome</keyword>
<evidence type="ECO:0000313" key="5">
    <source>
        <dbReference type="RefSeq" id="XP_027104117.1"/>
    </source>
</evidence>
<feature type="region of interest" description="Disordered" evidence="1">
    <location>
        <begin position="47"/>
        <end position="103"/>
    </location>
</feature>
<dbReference type="InterPro" id="IPR055126">
    <property type="entry name" value="EDR4-like_N"/>
</dbReference>
<organism evidence="4 5">
    <name type="scientific">Coffea arabica</name>
    <name type="common">Arabian coffee</name>
    <dbReference type="NCBI Taxonomy" id="13443"/>
    <lineage>
        <taxon>Eukaryota</taxon>
        <taxon>Viridiplantae</taxon>
        <taxon>Streptophyta</taxon>
        <taxon>Embryophyta</taxon>
        <taxon>Tracheophyta</taxon>
        <taxon>Spermatophyta</taxon>
        <taxon>Magnoliopsida</taxon>
        <taxon>eudicotyledons</taxon>
        <taxon>Gunneridae</taxon>
        <taxon>Pentapetalae</taxon>
        <taxon>asterids</taxon>
        <taxon>lamiids</taxon>
        <taxon>Gentianales</taxon>
        <taxon>Rubiaceae</taxon>
        <taxon>Ixoroideae</taxon>
        <taxon>Gardenieae complex</taxon>
        <taxon>Bertiereae - Coffeeae clade</taxon>
        <taxon>Coffeeae</taxon>
        <taxon>Coffea</taxon>
    </lineage>
</organism>
<feature type="region of interest" description="Disordered" evidence="1">
    <location>
        <begin position="1026"/>
        <end position="1058"/>
    </location>
</feature>
<evidence type="ECO:0000256" key="1">
    <source>
        <dbReference type="SAM" id="MobiDB-lite"/>
    </source>
</evidence>
<feature type="region of interest" description="Disordered" evidence="1">
    <location>
        <begin position="713"/>
        <end position="744"/>
    </location>
</feature>
<dbReference type="PANTHER" id="PTHR31105:SF38">
    <property type="entry name" value="PROTEIN ENHANCED DISEASE RESISTANCE 4"/>
    <property type="match status" value="1"/>
</dbReference>
<feature type="region of interest" description="Disordered" evidence="1">
    <location>
        <begin position="1131"/>
        <end position="1176"/>
    </location>
</feature>
<name>A0A6P6VQD9_COFAR</name>